<reference evidence="1" key="1">
    <citation type="journal article" date="2018" name="Aquaculture">
        <title>Complete genome sequence of a white spot syndrome virus associated with a disease incursion in Australia.</title>
        <authorList>
            <person name="Oakey J."/>
            <person name="Smith C.S."/>
        </authorList>
    </citation>
    <scope>NUCLEOTIDE SEQUENCE [LARGE SCALE GENOMIC DNA]</scope>
    <source>
        <strain evidence="1">WSSV-AU</strain>
    </source>
</reference>
<name>A0A2D3I5G3_9VIRU</name>
<proteinExistence type="predicted"/>
<sequence>MMSLHCMLHQTFPRLVSGDQTYYSCCYCYSLQNTRHRKSGLMMYGHYCPRILYYRILDELLPSCPSLKTCCRLHFFSLPHFHYHLHPLHRLPYQIVYCLRRKWEGQPF</sequence>
<dbReference type="EMBL" id="MF768985">
    <property type="protein sequence ID" value="ATU83614.1"/>
    <property type="molecule type" value="Genomic_DNA"/>
</dbReference>
<accession>A0A2D3I5G3</accession>
<evidence type="ECO:0000313" key="1">
    <source>
        <dbReference type="EMBL" id="ATU83614.1"/>
    </source>
</evidence>
<dbReference type="Proteomes" id="UP000267516">
    <property type="component" value="Segment"/>
</dbReference>
<protein>
    <submittedName>
        <fullName evidence="1">ORF345</fullName>
    </submittedName>
</protein>
<organism evidence="1">
    <name type="scientific">White spot syndrome virus</name>
    <dbReference type="NCBI Taxonomy" id="342409"/>
    <lineage>
        <taxon>Viruses</taxon>
        <taxon>Viruses incertae sedis</taxon>
        <taxon>Naldaviricetes</taxon>
        <taxon>Nimaviridae</taxon>
        <taxon>Whispovirus</taxon>
    </lineage>
</organism>